<sequence length="458" mass="49790">MLLSGGSGKRLWPLSNEIRSKAFLKLLRADDGSPESMIQRVCRQLEAVGLLAATSIVAHDSQVGMIRNHVGEQIPVISEPFKRGTFTAIALAAASMHTGRQADPDETICVLPVDSFADSSFFGLLHVFPQVLAESGAQVALLGTSPQQPSDQFGYIVPAAGTDNGTVYRMVTRFVEKPEEREAAKLIQANALWNCGVFAFSLRFMLAELAKKGLPLDHGELLGRYERLPELGFDQEVVEKASRAAVIPYNGTWRDLGSWEAMTSYVESNVTGPGQISEDSVNTHVVNELAAPIQVIDVPNIIVAASPDGILVASKQHASRIKEKLSGFPQTIKYEEKRWGSCRVLDQLVTEAGIEVSTRKLEVHPGKHTSYGLHRRRKKIWTVAGGAGELLLDGQIYSIQQGDVLQIPCGAKHGVRAVTALDMIEIQIGSGLGEDDVEHLAATWEESLRLCRQGDPPA</sequence>
<dbReference type="Pfam" id="PF00483">
    <property type="entry name" value="NTP_transferase"/>
    <property type="match status" value="1"/>
</dbReference>
<dbReference type="RefSeq" id="WP_341416282.1">
    <property type="nucleotide sequence ID" value="NZ_JBBPCC010000008.1"/>
</dbReference>
<evidence type="ECO:0000313" key="3">
    <source>
        <dbReference type="EMBL" id="MEK8129078.1"/>
    </source>
</evidence>
<dbReference type="SUPFAM" id="SSF53448">
    <property type="entry name" value="Nucleotide-diphospho-sugar transferases"/>
    <property type="match status" value="1"/>
</dbReference>
<dbReference type="InterPro" id="IPR001538">
    <property type="entry name" value="Man6P_isomerase-2_C"/>
</dbReference>
<dbReference type="InterPro" id="IPR014710">
    <property type="entry name" value="RmlC-like_jellyroll"/>
</dbReference>
<dbReference type="Gene3D" id="2.60.120.10">
    <property type="entry name" value="Jelly Rolls"/>
    <property type="match status" value="1"/>
</dbReference>
<gene>
    <name evidence="3" type="ORF">WMW72_14330</name>
</gene>
<dbReference type="SUPFAM" id="SSF51182">
    <property type="entry name" value="RmlC-like cupins"/>
    <property type="match status" value="1"/>
</dbReference>
<protein>
    <submittedName>
        <fullName evidence="3">Sugar phosphate nucleotidyltransferase</fullName>
    </submittedName>
</protein>
<dbReference type="InterPro" id="IPR005835">
    <property type="entry name" value="NTP_transferase_dom"/>
</dbReference>
<feature type="domain" description="Nucleotidyl transferase" evidence="1">
    <location>
        <begin position="1"/>
        <end position="263"/>
    </location>
</feature>
<dbReference type="Gene3D" id="3.90.550.10">
    <property type="entry name" value="Spore Coat Polysaccharide Biosynthesis Protein SpsA, Chain A"/>
    <property type="match status" value="1"/>
</dbReference>
<evidence type="ECO:0000259" key="1">
    <source>
        <dbReference type="Pfam" id="PF00483"/>
    </source>
</evidence>
<dbReference type="InterPro" id="IPR029044">
    <property type="entry name" value="Nucleotide-diphossugar_trans"/>
</dbReference>
<dbReference type="EMBL" id="JBBPCC010000008">
    <property type="protein sequence ID" value="MEK8129078.1"/>
    <property type="molecule type" value="Genomic_DNA"/>
</dbReference>
<dbReference type="InterPro" id="IPR051161">
    <property type="entry name" value="Mannose-6P_isomerase_type2"/>
</dbReference>
<feature type="domain" description="Mannose-6-phosphate isomerase type II C-terminal" evidence="2">
    <location>
        <begin position="338"/>
        <end position="440"/>
    </location>
</feature>
<reference evidence="3 4" key="1">
    <citation type="submission" date="2024-04" db="EMBL/GenBank/DDBJ databases">
        <title>draft genome sequnece of Paenibacillus filicis.</title>
        <authorList>
            <person name="Kim D.-U."/>
        </authorList>
    </citation>
    <scope>NUCLEOTIDE SEQUENCE [LARGE SCALE GENOMIC DNA]</scope>
    <source>
        <strain evidence="3 4">KACC14197</strain>
    </source>
</reference>
<comment type="caution">
    <text evidence="3">The sequence shown here is derived from an EMBL/GenBank/DDBJ whole genome shotgun (WGS) entry which is preliminary data.</text>
</comment>
<keyword evidence="4" id="KW-1185">Reference proteome</keyword>
<dbReference type="Pfam" id="PF01050">
    <property type="entry name" value="MannoseP_isomer"/>
    <property type="match status" value="1"/>
</dbReference>
<organism evidence="3 4">
    <name type="scientific">Paenibacillus filicis</name>
    <dbReference type="NCBI Taxonomy" id="669464"/>
    <lineage>
        <taxon>Bacteria</taxon>
        <taxon>Bacillati</taxon>
        <taxon>Bacillota</taxon>
        <taxon>Bacilli</taxon>
        <taxon>Bacillales</taxon>
        <taxon>Paenibacillaceae</taxon>
        <taxon>Paenibacillus</taxon>
    </lineage>
</organism>
<dbReference type="InterPro" id="IPR011051">
    <property type="entry name" value="RmlC_Cupin_sf"/>
</dbReference>
<dbReference type="PANTHER" id="PTHR46390:SF1">
    <property type="entry name" value="MANNOSE-1-PHOSPHATE GUANYLYLTRANSFERASE"/>
    <property type="match status" value="1"/>
</dbReference>
<proteinExistence type="predicted"/>
<dbReference type="Proteomes" id="UP001469365">
    <property type="component" value="Unassembled WGS sequence"/>
</dbReference>
<evidence type="ECO:0000259" key="2">
    <source>
        <dbReference type="Pfam" id="PF01050"/>
    </source>
</evidence>
<dbReference type="CDD" id="cd02213">
    <property type="entry name" value="cupin_PMI_typeII_C"/>
    <property type="match status" value="1"/>
</dbReference>
<name>A0ABU9DLW3_9BACL</name>
<evidence type="ECO:0000313" key="4">
    <source>
        <dbReference type="Proteomes" id="UP001469365"/>
    </source>
</evidence>
<dbReference type="PANTHER" id="PTHR46390">
    <property type="entry name" value="MANNOSE-1-PHOSPHATE GUANYLYLTRANSFERASE"/>
    <property type="match status" value="1"/>
</dbReference>
<accession>A0ABU9DLW3</accession>